<comment type="caution">
    <text evidence="5">The sequence shown here is derived from an EMBL/GenBank/DDBJ whole genome shotgun (WGS) entry which is preliminary data.</text>
</comment>
<dbReference type="InterPro" id="IPR036465">
    <property type="entry name" value="vWFA_dom_sf"/>
</dbReference>
<dbReference type="Pfam" id="PF13768">
    <property type="entry name" value="VWA_3"/>
    <property type="match status" value="1"/>
</dbReference>
<evidence type="ECO:0000313" key="5">
    <source>
        <dbReference type="EMBL" id="KAA9132588.1"/>
    </source>
</evidence>
<sequence>MKIPDRETAVFTTSAVDLFASALGAFILLMMLLFPYYQRAGSGQAFSDTWALMQERRARAADTETLQAERERMQSELEQLMAANRGTEAALSRLRNEARDIERQLADTPVDTSTPEPEPTPPPRAPVDGVEFSILGLASESRSFVIVVDMSGSMLNYESLVLQAILDILGPLDADDEFAIVGYQGNPQPVLWRWPQGTTMAAGTPDNLAQAREFARGLSTKFVGSTPTLMALQAAFEYPANAVILMSDGEPNSPPGYIIQNITGMNQFRQTELHTVAIGDYTHNRNLVMFLQTLARLNNGDFVGVSR</sequence>
<evidence type="ECO:0000313" key="6">
    <source>
        <dbReference type="Proteomes" id="UP000325372"/>
    </source>
</evidence>
<feature type="domain" description="VWFA" evidence="4">
    <location>
        <begin position="143"/>
        <end position="307"/>
    </location>
</feature>
<feature type="compositionally biased region" description="Pro residues" evidence="2">
    <location>
        <begin position="116"/>
        <end position="125"/>
    </location>
</feature>
<dbReference type="InterPro" id="IPR002035">
    <property type="entry name" value="VWF_A"/>
</dbReference>
<dbReference type="EMBL" id="VYXP01000003">
    <property type="protein sequence ID" value="KAA9132588.1"/>
    <property type="molecule type" value="Genomic_DNA"/>
</dbReference>
<dbReference type="SMART" id="SM00327">
    <property type="entry name" value="VWA"/>
    <property type="match status" value="1"/>
</dbReference>
<gene>
    <name evidence="5" type="ORF">F3N42_05045</name>
</gene>
<dbReference type="AlphaFoldDB" id="A0A5N0TD31"/>
<accession>A0A5N0TD31</accession>
<keyword evidence="1" id="KW-0175">Coiled coil</keyword>
<reference evidence="5 6" key="1">
    <citation type="submission" date="2019-09" db="EMBL/GenBank/DDBJ databases">
        <title>Wenzhouxiangella sp. Genome sequencing and assembly.</title>
        <authorList>
            <person name="Zhang R."/>
        </authorList>
    </citation>
    <scope>NUCLEOTIDE SEQUENCE [LARGE SCALE GENOMIC DNA]</scope>
    <source>
        <strain evidence="5 6">W260</strain>
    </source>
</reference>
<proteinExistence type="predicted"/>
<evidence type="ECO:0000256" key="1">
    <source>
        <dbReference type="SAM" id="Coils"/>
    </source>
</evidence>
<dbReference type="Gene3D" id="3.40.50.410">
    <property type="entry name" value="von Willebrand factor, type A domain"/>
    <property type="match status" value="1"/>
</dbReference>
<dbReference type="Proteomes" id="UP000325372">
    <property type="component" value="Unassembled WGS sequence"/>
</dbReference>
<dbReference type="SUPFAM" id="SSF53300">
    <property type="entry name" value="vWA-like"/>
    <property type="match status" value="1"/>
</dbReference>
<keyword evidence="6" id="KW-1185">Reference proteome</keyword>
<organism evidence="5 6">
    <name type="scientific">Marinihelvus fidelis</name>
    <dbReference type="NCBI Taxonomy" id="2613842"/>
    <lineage>
        <taxon>Bacteria</taxon>
        <taxon>Pseudomonadati</taxon>
        <taxon>Pseudomonadota</taxon>
        <taxon>Gammaproteobacteria</taxon>
        <taxon>Chromatiales</taxon>
        <taxon>Wenzhouxiangellaceae</taxon>
        <taxon>Marinihelvus</taxon>
    </lineage>
</organism>
<feature type="region of interest" description="Disordered" evidence="2">
    <location>
        <begin position="105"/>
        <end position="128"/>
    </location>
</feature>
<feature type="transmembrane region" description="Helical" evidence="3">
    <location>
        <begin position="18"/>
        <end position="37"/>
    </location>
</feature>
<dbReference type="PROSITE" id="PS50234">
    <property type="entry name" value="VWFA"/>
    <property type="match status" value="1"/>
</dbReference>
<keyword evidence="3" id="KW-0472">Membrane</keyword>
<dbReference type="CDD" id="cd00198">
    <property type="entry name" value="vWFA"/>
    <property type="match status" value="1"/>
</dbReference>
<evidence type="ECO:0000259" key="4">
    <source>
        <dbReference type="PROSITE" id="PS50234"/>
    </source>
</evidence>
<evidence type="ECO:0000256" key="2">
    <source>
        <dbReference type="SAM" id="MobiDB-lite"/>
    </source>
</evidence>
<keyword evidence="3" id="KW-1133">Transmembrane helix</keyword>
<keyword evidence="3" id="KW-0812">Transmembrane</keyword>
<dbReference type="RefSeq" id="WP_150863297.1">
    <property type="nucleotide sequence ID" value="NZ_VYXP01000003.1"/>
</dbReference>
<feature type="coiled-coil region" evidence="1">
    <location>
        <begin position="63"/>
        <end position="104"/>
    </location>
</feature>
<name>A0A5N0TD31_9GAMM</name>
<evidence type="ECO:0000256" key="3">
    <source>
        <dbReference type="SAM" id="Phobius"/>
    </source>
</evidence>
<protein>
    <submittedName>
        <fullName evidence="5">VWA domain-containing protein</fullName>
    </submittedName>
</protein>